<evidence type="ECO:0000313" key="1">
    <source>
        <dbReference type="EMBL" id="OIT31472.1"/>
    </source>
</evidence>
<evidence type="ECO:0000313" key="2">
    <source>
        <dbReference type="Proteomes" id="UP000187609"/>
    </source>
</evidence>
<dbReference type="AlphaFoldDB" id="A0A314KQD4"/>
<protein>
    <submittedName>
        <fullName evidence="1">Uncharacterized protein</fullName>
    </submittedName>
</protein>
<feature type="non-terminal residue" evidence="1">
    <location>
        <position position="1"/>
    </location>
</feature>
<reference evidence="1" key="1">
    <citation type="submission" date="2016-11" db="EMBL/GenBank/DDBJ databases">
        <title>The genome of Nicotiana attenuata.</title>
        <authorList>
            <person name="Xu S."/>
            <person name="Brockmoeller T."/>
            <person name="Gaquerel E."/>
            <person name="Navarro A."/>
            <person name="Kuhl H."/>
            <person name="Gase K."/>
            <person name="Ling Z."/>
            <person name="Zhou W."/>
            <person name="Kreitzer C."/>
            <person name="Stanke M."/>
            <person name="Tang H."/>
            <person name="Lyons E."/>
            <person name="Pandey P."/>
            <person name="Pandey S.P."/>
            <person name="Timmermann B."/>
            <person name="Baldwin I.T."/>
        </authorList>
    </citation>
    <scope>NUCLEOTIDE SEQUENCE [LARGE SCALE GENOMIC DNA]</scope>
    <source>
        <strain evidence="1">UT</strain>
    </source>
</reference>
<name>A0A314KQD4_NICAT</name>
<organism evidence="1 2">
    <name type="scientific">Nicotiana attenuata</name>
    <name type="common">Coyote tobacco</name>
    <dbReference type="NCBI Taxonomy" id="49451"/>
    <lineage>
        <taxon>Eukaryota</taxon>
        <taxon>Viridiplantae</taxon>
        <taxon>Streptophyta</taxon>
        <taxon>Embryophyta</taxon>
        <taxon>Tracheophyta</taxon>
        <taxon>Spermatophyta</taxon>
        <taxon>Magnoliopsida</taxon>
        <taxon>eudicotyledons</taxon>
        <taxon>Gunneridae</taxon>
        <taxon>Pentapetalae</taxon>
        <taxon>asterids</taxon>
        <taxon>lamiids</taxon>
        <taxon>Solanales</taxon>
        <taxon>Solanaceae</taxon>
        <taxon>Nicotianoideae</taxon>
        <taxon>Nicotianeae</taxon>
        <taxon>Nicotiana</taxon>
    </lineage>
</organism>
<proteinExistence type="predicted"/>
<accession>A0A314KQD4</accession>
<dbReference type="Proteomes" id="UP000187609">
    <property type="component" value="Unassembled WGS sequence"/>
</dbReference>
<keyword evidence="2" id="KW-1185">Reference proteome</keyword>
<gene>
    <name evidence="1" type="ORF">A4A49_53176</name>
</gene>
<dbReference type="EMBL" id="MJEQ01001265">
    <property type="protein sequence ID" value="OIT31472.1"/>
    <property type="molecule type" value="Genomic_DNA"/>
</dbReference>
<comment type="caution">
    <text evidence="1">The sequence shown here is derived from an EMBL/GenBank/DDBJ whole genome shotgun (WGS) entry which is preliminary data.</text>
</comment>
<sequence length="79" mass="9240">YLHQFIISFSFTQTHKSLYFIILIFSEFYCLFNNIKDQICVMGVIDAKPILVPPLLWAIKFWVSPDDILRVCICGLLLI</sequence>
<dbReference type="Gramene" id="OIT31472">
    <property type="protein sequence ID" value="OIT31472"/>
    <property type="gene ID" value="A4A49_53176"/>
</dbReference>